<protein>
    <recommendedName>
        <fullName evidence="6">AAA domain protein</fullName>
    </recommendedName>
</protein>
<feature type="domain" description="AAA" evidence="1">
    <location>
        <begin position="25"/>
        <end position="137"/>
    </location>
</feature>
<dbReference type="PANTHER" id="PTHR43566">
    <property type="entry name" value="CONSERVED PROTEIN"/>
    <property type="match status" value="1"/>
</dbReference>
<dbReference type="EMBL" id="LR739233">
    <property type="protein sequence ID" value="VZR75042.1"/>
    <property type="molecule type" value="Genomic_DNA"/>
</dbReference>
<evidence type="ECO:0000313" key="3">
    <source>
        <dbReference type="EMBL" id="VZK64898.1"/>
    </source>
</evidence>
<gene>
    <name evidence="3" type="ORF">MF5292_00040</name>
    <name evidence="5" type="ORF">MF5293_00039</name>
    <name evidence="4" type="ORF">MF5294_00039</name>
</gene>
<accession>A0A654IBL9</accession>
<reference evidence="3" key="1">
    <citation type="submission" date="2019-11" db="EMBL/GenBank/DDBJ databases">
        <authorList>
            <person name="Falquet L."/>
            <person name="Falquet L."/>
        </authorList>
    </citation>
    <scope>NUCLEOTIDE SEQUENCE</scope>
    <source>
        <strain evidence="5">G1650</strain>
        <strain evidence="4">G1705</strain>
        <strain evidence="3">G5813/1+2</strain>
    </source>
</reference>
<dbReference type="Pfam" id="PF13173">
    <property type="entry name" value="AAA_14"/>
    <property type="match status" value="1"/>
</dbReference>
<evidence type="ECO:0000313" key="5">
    <source>
        <dbReference type="EMBL" id="VZR96868.1"/>
    </source>
</evidence>
<organism evidence="3">
    <name type="scientific">Mycoplasma feriruminatoris</name>
    <dbReference type="NCBI Taxonomy" id="1179777"/>
    <lineage>
        <taxon>Bacteria</taxon>
        <taxon>Bacillati</taxon>
        <taxon>Mycoplasmatota</taxon>
        <taxon>Mollicutes</taxon>
        <taxon>Mycoplasmataceae</taxon>
        <taxon>Mycoplasma</taxon>
    </lineage>
</organism>
<feature type="domain" description="DUF4143" evidence="2">
    <location>
        <begin position="218"/>
        <end position="363"/>
    </location>
</feature>
<sequence length="423" mass="48864">MNKEKYKPRIMDKIISSYFDVASSICIEGIKWCGKTTTAKRISKSQFYVGLEEKNSSNKELAIINPKFVLDGKTPRLIDEWQNVPALWEAIRWEVDLRSKKNQFILTGSSTLKRKKVLHNKAERIVTLKMSTMSLFESNDSEGLISINELLLNNIETRFVESLTYEQLAYLIVRGGWPENLDSNSSNCHELPKKYINKILEEKSAEQNIKYNFKISKLILKSLARNFSTTISERSIITDILKNENKTISRPTLAKYIEFLNRLFLFDNLKPYHLEKSKIRTKWLEKRYFSDPSLVCALLDLTAEELEDNFALYQVLFKSLVIRDLKVYAQANEAKVFHYEDYLNNKLDVVIEFKNGSWCAVDIILGWSQLNTAARKLNKTVASITKHNPKPPVNKCIIVGFGNIVYKREEDGIIVIPINALKD</sequence>
<dbReference type="EMBL" id="LR738858">
    <property type="protein sequence ID" value="VZK64898.1"/>
    <property type="molecule type" value="Genomic_DNA"/>
</dbReference>
<dbReference type="Pfam" id="PF13635">
    <property type="entry name" value="DUF4143"/>
    <property type="match status" value="1"/>
</dbReference>
<proteinExistence type="predicted"/>
<dbReference type="PANTHER" id="PTHR43566:SF1">
    <property type="entry name" value="AAA+ ATPASE DOMAIN-CONTAINING PROTEIN"/>
    <property type="match status" value="1"/>
</dbReference>
<evidence type="ECO:0000259" key="2">
    <source>
        <dbReference type="Pfam" id="PF13635"/>
    </source>
</evidence>
<name>A0A654IBL9_9MOLU</name>
<dbReference type="AlphaFoldDB" id="A0A654IBL9"/>
<evidence type="ECO:0008006" key="6">
    <source>
        <dbReference type="Google" id="ProtNLM"/>
    </source>
</evidence>
<evidence type="ECO:0000313" key="4">
    <source>
        <dbReference type="EMBL" id="VZR75042.1"/>
    </source>
</evidence>
<dbReference type="InterPro" id="IPR041682">
    <property type="entry name" value="AAA_14"/>
</dbReference>
<evidence type="ECO:0000259" key="1">
    <source>
        <dbReference type="Pfam" id="PF13173"/>
    </source>
</evidence>
<dbReference type="InterPro" id="IPR025420">
    <property type="entry name" value="DUF4143"/>
</dbReference>
<dbReference type="EMBL" id="LR739234">
    <property type="protein sequence ID" value="VZR96868.1"/>
    <property type="molecule type" value="Genomic_DNA"/>
</dbReference>